<proteinExistence type="inferred from homology"/>
<evidence type="ECO:0000256" key="3">
    <source>
        <dbReference type="ARBA" id="ARBA00022723"/>
    </source>
</evidence>
<gene>
    <name evidence="9" type="ORF">BCY91_03770</name>
</gene>
<dbReference type="GO" id="GO:0005737">
    <property type="term" value="C:cytoplasm"/>
    <property type="evidence" value="ECO:0007669"/>
    <property type="project" value="TreeGrafter"/>
</dbReference>
<dbReference type="Gene3D" id="3.40.720.10">
    <property type="entry name" value="Alkaline Phosphatase, subunit A"/>
    <property type="match status" value="1"/>
</dbReference>
<protein>
    <submittedName>
        <fullName evidence="9">Sulfatase</fullName>
    </submittedName>
</protein>
<dbReference type="SUPFAM" id="SSF53649">
    <property type="entry name" value="Alkaline phosphatase-like"/>
    <property type="match status" value="1"/>
</dbReference>
<keyword evidence="10" id="KW-1185">Reference proteome</keyword>
<evidence type="ECO:0000256" key="2">
    <source>
        <dbReference type="ARBA" id="ARBA00008779"/>
    </source>
</evidence>
<dbReference type="GO" id="GO:0004423">
    <property type="term" value="F:iduronate-2-sulfatase activity"/>
    <property type="evidence" value="ECO:0007669"/>
    <property type="project" value="InterPro"/>
</dbReference>
<dbReference type="Proteomes" id="UP000283433">
    <property type="component" value="Unassembled WGS sequence"/>
</dbReference>
<keyword evidence="3" id="KW-0479">Metal-binding</keyword>
<evidence type="ECO:0000256" key="4">
    <source>
        <dbReference type="ARBA" id="ARBA00022729"/>
    </source>
</evidence>
<dbReference type="PANTHER" id="PTHR45953">
    <property type="entry name" value="IDURONATE 2-SULFATASE"/>
    <property type="match status" value="1"/>
</dbReference>
<keyword evidence="5" id="KW-0378">Hydrolase</keyword>
<dbReference type="EMBL" id="MBTA01000012">
    <property type="protein sequence ID" value="RKD17263.1"/>
    <property type="molecule type" value="Genomic_DNA"/>
</dbReference>
<evidence type="ECO:0000256" key="6">
    <source>
        <dbReference type="ARBA" id="ARBA00022837"/>
    </source>
</evidence>
<dbReference type="CDD" id="cd16030">
    <property type="entry name" value="iduronate-2-sulfatase"/>
    <property type="match status" value="1"/>
</dbReference>
<dbReference type="PROSITE" id="PS00523">
    <property type="entry name" value="SULFATASE_1"/>
    <property type="match status" value="1"/>
</dbReference>
<reference evidence="9 10" key="1">
    <citation type="submission" date="2016-07" db="EMBL/GenBank/DDBJ databases">
        <title>Genome of Pelobium manganitolerans.</title>
        <authorList>
            <person name="Wu S."/>
            <person name="Wang G."/>
        </authorList>
    </citation>
    <scope>NUCLEOTIDE SEQUENCE [LARGE SCALE GENOMIC DNA]</scope>
    <source>
        <strain evidence="9 10">YS-25</strain>
    </source>
</reference>
<comment type="caution">
    <text evidence="9">The sequence shown here is derived from an EMBL/GenBank/DDBJ whole genome shotgun (WGS) entry which is preliminary data.</text>
</comment>
<dbReference type="PANTHER" id="PTHR45953:SF1">
    <property type="entry name" value="IDURONATE 2-SULFATASE"/>
    <property type="match status" value="1"/>
</dbReference>
<evidence type="ECO:0000256" key="5">
    <source>
        <dbReference type="ARBA" id="ARBA00022801"/>
    </source>
</evidence>
<name>A0A419S7U5_9SPHI</name>
<dbReference type="InterPro" id="IPR000917">
    <property type="entry name" value="Sulfatase_N"/>
</dbReference>
<feature type="chain" id="PRO_5019432806" evidence="7">
    <location>
        <begin position="21"/>
        <end position="476"/>
    </location>
</feature>
<evidence type="ECO:0000256" key="7">
    <source>
        <dbReference type="SAM" id="SignalP"/>
    </source>
</evidence>
<accession>A0A419S7U5</accession>
<feature type="signal peptide" evidence="7">
    <location>
        <begin position="1"/>
        <end position="20"/>
    </location>
</feature>
<dbReference type="AlphaFoldDB" id="A0A419S7U5"/>
<keyword evidence="6" id="KW-0106">Calcium</keyword>
<evidence type="ECO:0000313" key="9">
    <source>
        <dbReference type="EMBL" id="RKD17263.1"/>
    </source>
</evidence>
<dbReference type="InterPro" id="IPR024607">
    <property type="entry name" value="Sulfatase_CS"/>
</dbReference>
<keyword evidence="4 7" id="KW-0732">Signal</keyword>
<dbReference type="InterPro" id="IPR017850">
    <property type="entry name" value="Alkaline_phosphatase_core_sf"/>
</dbReference>
<comment type="cofactor">
    <cofactor evidence="1">
        <name>Ca(2+)</name>
        <dbReference type="ChEBI" id="CHEBI:29108"/>
    </cofactor>
</comment>
<dbReference type="Pfam" id="PF00884">
    <property type="entry name" value="Sulfatase"/>
    <property type="match status" value="1"/>
</dbReference>
<dbReference type="GO" id="GO:0046872">
    <property type="term" value="F:metal ion binding"/>
    <property type="evidence" value="ECO:0007669"/>
    <property type="project" value="UniProtKB-KW"/>
</dbReference>
<evidence type="ECO:0000313" key="10">
    <source>
        <dbReference type="Proteomes" id="UP000283433"/>
    </source>
</evidence>
<evidence type="ECO:0000256" key="1">
    <source>
        <dbReference type="ARBA" id="ARBA00001913"/>
    </source>
</evidence>
<sequence>MKMKYLLLTAFLLGINTACAQNKQKPNVLMIAVDDLNDFVGAFGNPDAITPNIDRLANRGTIFSNAHCQAPLCGPSRASILTGLRPSTTGIYGMIADNDIKKVSPLTANTKNLPEYFKNAGYYLMGVGKVFHEHFPDGLLDEDGGASEYGPYAPQKFKWDKKGTSTDWGAYPKSETEMPDEHATQWAIAALEKSYNQPFFLSVGFIRPHVPWYVPQKWFDLYDPAKLHLPPYLATDKDDLPAITKQIDDWPMMPTTQWAIENNEWRNILQAYLACVSYTDYNVGRVLDALQKSKYADNTIIVLWSDHGYRLGEKNTFAKVCLWDRATKAPLIFAGPNIPQGKNVKAPVELVDIYPTLVDLAHLPAYSANEGFSLVSLFKTADKKWKHPAITTWGKDNHSIKTRDYRFIQYEDGSQELYDLKKDPNEWENLAKDKRYASIILKMKQLLPKQNAEWSGFSFYKANEYFKHKGLKTNQP</sequence>
<comment type="similarity">
    <text evidence="2">Belongs to the sulfatase family.</text>
</comment>
<dbReference type="InterPro" id="IPR035874">
    <property type="entry name" value="IDS"/>
</dbReference>
<evidence type="ECO:0000259" key="8">
    <source>
        <dbReference type="Pfam" id="PF00884"/>
    </source>
</evidence>
<organism evidence="9 10">
    <name type="scientific">Pelobium manganitolerans</name>
    <dbReference type="NCBI Taxonomy" id="1842495"/>
    <lineage>
        <taxon>Bacteria</taxon>
        <taxon>Pseudomonadati</taxon>
        <taxon>Bacteroidota</taxon>
        <taxon>Sphingobacteriia</taxon>
        <taxon>Sphingobacteriales</taxon>
        <taxon>Sphingobacteriaceae</taxon>
        <taxon>Pelobium</taxon>
    </lineage>
</organism>
<feature type="domain" description="Sulfatase N-terminal" evidence="8">
    <location>
        <begin position="26"/>
        <end position="362"/>
    </location>
</feature>